<feature type="domain" description="TonB-dependent receptor plug" evidence="16">
    <location>
        <begin position="106"/>
        <end position="202"/>
    </location>
</feature>
<dbReference type="InterPro" id="IPR012910">
    <property type="entry name" value="Plug_dom"/>
</dbReference>
<gene>
    <name evidence="17" type="ordered locus">Fraau_2566</name>
</gene>
<dbReference type="Proteomes" id="UP000005234">
    <property type="component" value="Chromosome"/>
</dbReference>
<evidence type="ECO:0000256" key="11">
    <source>
        <dbReference type="ARBA" id="ARBA00023237"/>
    </source>
</evidence>
<feature type="domain" description="TonB-dependent receptor-like beta-barrel" evidence="15">
    <location>
        <begin position="320"/>
        <end position="807"/>
    </location>
</feature>
<evidence type="ECO:0000256" key="7">
    <source>
        <dbReference type="ARBA" id="ARBA00023004"/>
    </source>
</evidence>
<feature type="region of interest" description="Disordered" evidence="14">
    <location>
        <begin position="50"/>
        <end position="85"/>
    </location>
</feature>
<dbReference type="KEGG" id="fau:Fraau_2566"/>
<keyword evidence="9 13" id="KW-0798">TonB box</keyword>
<evidence type="ECO:0000259" key="16">
    <source>
        <dbReference type="Pfam" id="PF07715"/>
    </source>
</evidence>
<name>H8L703_FRAAD</name>
<dbReference type="GO" id="GO:0015344">
    <property type="term" value="F:siderophore uptake transmembrane transporter activity"/>
    <property type="evidence" value="ECO:0007669"/>
    <property type="project" value="TreeGrafter"/>
</dbReference>
<evidence type="ECO:0000256" key="12">
    <source>
        <dbReference type="PROSITE-ProRule" id="PRU01360"/>
    </source>
</evidence>
<dbReference type="PROSITE" id="PS52016">
    <property type="entry name" value="TONB_DEPENDENT_REC_3"/>
    <property type="match status" value="1"/>
</dbReference>
<evidence type="ECO:0000256" key="6">
    <source>
        <dbReference type="ARBA" id="ARBA00022729"/>
    </source>
</evidence>
<evidence type="ECO:0000313" key="17">
    <source>
        <dbReference type="EMBL" id="AFC86913.1"/>
    </source>
</evidence>
<evidence type="ECO:0000256" key="13">
    <source>
        <dbReference type="RuleBase" id="RU003357"/>
    </source>
</evidence>
<keyword evidence="7" id="KW-0408">Iron</keyword>
<feature type="compositionally biased region" description="Low complexity" evidence="14">
    <location>
        <begin position="68"/>
        <end position="77"/>
    </location>
</feature>
<evidence type="ECO:0000256" key="10">
    <source>
        <dbReference type="ARBA" id="ARBA00023136"/>
    </source>
</evidence>
<dbReference type="AlphaFoldDB" id="H8L703"/>
<dbReference type="HOGENOM" id="CLU_017621_0_0_6"/>
<comment type="similarity">
    <text evidence="12 13">Belongs to the TonB-dependent receptor family.</text>
</comment>
<dbReference type="InterPro" id="IPR036942">
    <property type="entry name" value="Beta-barrel_TonB_sf"/>
</dbReference>
<keyword evidence="5 12" id="KW-0812">Transmembrane</keyword>
<evidence type="ECO:0000313" key="18">
    <source>
        <dbReference type="Proteomes" id="UP000005234"/>
    </source>
</evidence>
<dbReference type="PANTHER" id="PTHR32552">
    <property type="entry name" value="FERRICHROME IRON RECEPTOR-RELATED"/>
    <property type="match status" value="1"/>
</dbReference>
<dbReference type="SUPFAM" id="SSF56935">
    <property type="entry name" value="Porins"/>
    <property type="match status" value="1"/>
</dbReference>
<evidence type="ECO:0000256" key="9">
    <source>
        <dbReference type="ARBA" id="ARBA00023077"/>
    </source>
</evidence>
<organism evidence="17 18">
    <name type="scientific">Frateuria aurantia (strain ATCC 33424 / DSM 6220 / KCTC 2777 / LMG 1558 / NBRC 3245 / NCIMB 13370)</name>
    <name type="common">Acetobacter aurantius</name>
    <dbReference type="NCBI Taxonomy" id="767434"/>
    <lineage>
        <taxon>Bacteria</taxon>
        <taxon>Pseudomonadati</taxon>
        <taxon>Pseudomonadota</taxon>
        <taxon>Gammaproteobacteria</taxon>
        <taxon>Lysobacterales</taxon>
        <taxon>Rhodanobacteraceae</taxon>
        <taxon>Frateuria</taxon>
    </lineage>
</organism>
<dbReference type="InterPro" id="IPR039426">
    <property type="entry name" value="TonB-dep_rcpt-like"/>
</dbReference>
<evidence type="ECO:0000259" key="15">
    <source>
        <dbReference type="Pfam" id="PF00593"/>
    </source>
</evidence>
<evidence type="ECO:0000256" key="1">
    <source>
        <dbReference type="ARBA" id="ARBA00004571"/>
    </source>
</evidence>
<keyword evidence="17" id="KW-0675">Receptor</keyword>
<keyword evidence="10 12" id="KW-0472">Membrane</keyword>
<dbReference type="GO" id="GO:0009279">
    <property type="term" value="C:cell outer membrane"/>
    <property type="evidence" value="ECO:0007669"/>
    <property type="project" value="UniProtKB-SubCell"/>
</dbReference>
<dbReference type="Pfam" id="PF00593">
    <property type="entry name" value="TonB_dep_Rec_b-barrel"/>
    <property type="match status" value="1"/>
</dbReference>
<evidence type="ECO:0000256" key="4">
    <source>
        <dbReference type="ARBA" id="ARBA00022496"/>
    </source>
</evidence>
<dbReference type="eggNOG" id="COG4774">
    <property type="taxonomic scope" value="Bacteria"/>
</dbReference>
<accession>H8L703</accession>
<keyword evidence="18" id="KW-1185">Reference proteome</keyword>
<dbReference type="PANTHER" id="PTHR32552:SF89">
    <property type="entry name" value="CATECHOLATE SIDEROPHORE RECEPTOR FIU"/>
    <property type="match status" value="1"/>
</dbReference>
<sequence length="854" mass="93902">MMFAAATHATAVLPSLRPLIRGRFFMKTNTLAIAVAMALGFATPLVSAQTQPVKPAKTVSDADKRESVSSTSNTTRSNDTRRASAQLERVEVKADALSIGGGLMEIQTAPKAVSTISREAIQEAAPGATFVQLLDTIPGVNASTDDVTGLNDGEFTLRGYTSDEVGITVNGAPINDSGNYRAYSTEYGDAENMGDITVQQGYPDQGAPVAGAAGGSVAWVTMDPRHKGGVDISQSFGSNGYRRTFVRLNTGDTGPVRSWVSYSDNQVDLWRGAGGSKVTKIDAKSVWTINDRNSISASVQYSRQMKTPYVGLTKRQAHENYDQGYTDIWYPGRLNPKASGVAGTEANANYNYYGLHNNPFHALLASLDGEFTLSDNLHLSVVPYFQYGQGGVDSANSSAFTESTVNDSRYPLVNQDLNGDGVVKGNGAVLVGSYNYSNTYRPGIVIKFNQDLGENDNLEYGVWYERPRQQQGMVFMPIDPANGVPTDRWGDKGQLTYPDGSTRSTFDQYTTTDTRKAFITNTWTPDEHWTLSTGLSYLWVERSGYMWEYPGSTGPIYYNKDGSVSKSYEAAVTRQKRSWHKVTPSLGLKYQLDERNQFYLGVGQTFRAPVNGSVFNNAFVSQANGEEAVNQKPETAWTYDLGWRFYGQRVSAVVDAYASNFNNKQVNGYDDLTGLTVYTSLPKVHMRGLDAEMNIRLDRHWSTYVSYAYTQALMQGNMNGLDNGIYYTRGKTMVNTPRNMLVVGLHYSQGPFWGGLNVKARSAFWGDYSNSEKAGGYTTVNLNAGVRLRQGWGWLHHPYLKINVANLLNRHAFAYNKNLSLSASRAAGPGYYSTPTYTVLQERAVMATFGASFF</sequence>
<keyword evidence="6" id="KW-0732">Signal</keyword>
<keyword evidence="4" id="KW-0410">Iron transport</keyword>
<dbReference type="Gene3D" id="2.40.170.20">
    <property type="entry name" value="TonB-dependent receptor, beta-barrel domain"/>
    <property type="match status" value="1"/>
</dbReference>
<evidence type="ECO:0000256" key="2">
    <source>
        <dbReference type="ARBA" id="ARBA00022448"/>
    </source>
</evidence>
<evidence type="ECO:0000256" key="5">
    <source>
        <dbReference type="ARBA" id="ARBA00022692"/>
    </source>
</evidence>
<evidence type="ECO:0000256" key="14">
    <source>
        <dbReference type="SAM" id="MobiDB-lite"/>
    </source>
</evidence>
<dbReference type="InterPro" id="IPR000531">
    <property type="entry name" value="Beta-barrel_TonB"/>
</dbReference>
<proteinExistence type="inferred from homology"/>
<keyword evidence="2 12" id="KW-0813">Transport</keyword>
<comment type="subcellular location">
    <subcellularLocation>
        <location evidence="1 12">Cell outer membrane</location>
        <topology evidence="1 12">Multi-pass membrane protein</topology>
    </subcellularLocation>
</comment>
<dbReference type="Gene3D" id="2.170.130.10">
    <property type="entry name" value="TonB-dependent receptor, plug domain"/>
    <property type="match status" value="1"/>
</dbReference>
<keyword evidence="8" id="KW-0406">Ion transport</keyword>
<reference evidence="17" key="1">
    <citation type="submission" date="2012-02" db="EMBL/GenBank/DDBJ databases">
        <title>The complete genome of Frateuria aurantia DSM 6220.</title>
        <authorList>
            <consortium name="US DOE Joint Genome Institute (JGI-PGF)"/>
            <person name="Lucas S."/>
            <person name="Copeland A."/>
            <person name="Lapidus A."/>
            <person name="Glavina del Rio T."/>
            <person name="Dalin E."/>
            <person name="Tice H."/>
            <person name="Bruce D."/>
            <person name="Goodwin L."/>
            <person name="Pitluck S."/>
            <person name="Peters L."/>
            <person name="Ovchinnikova G."/>
            <person name="Teshima H."/>
            <person name="Kyrpides N."/>
            <person name="Mavromatis K."/>
            <person name="Ivanova N."/>
            <person name="Brettin T."/>
            <person name="Detter J.C."/>
            <person name="Han C."/>
            <person name="Larimer F."/>
            <person name="Land M."/>
            <person name="Hauser L."/>
            <person name="Markowitz V."/>
            <person name="Cheng J.-F."/>
            <person name="Hugenholtz P."/>
            <person name="Woyke T."/>
            <person name="Wu D."/>
            <person name="Brambilla E."/>
            <person name="Klenk H.-P."/>
            <person name="Eisen J.A."/>
        </authorList>
    </citation>
    <scope>NUCLEOTIDE SEQUENCE</scope>
    <source>
        <strain evidence="17">DSM 6220</strain>
    </source>
</reference>
<dbReference type="Pfam" id="PF07715">
    <property type="entry name" value="Plug"/>
    <property type="match status" value="1"/>
</dbReference>
<dbReference type="EMBL" id="CP003350">
    <property type="protein sequence ID" value="AFC86913.1"/>
    <property type="molecule type" value="Genomic_DNA"/>
</dbReference>
<keyword evidence="3 12" id="KW-1134">Transmembrane beta strand</keyword>
<evidence type="ECO:0000256" key="8">
    <source>
        <dbReference type="ARBA" id="ARBA00023065"/>
    </source>
</evidence>
<evidence type="ECO:0000256" key="3">
    <source>
        <dbReference type="ARBA" id="ARBA00022452"/>
    </source>
</evidence>
<dbReference type="InterPro" id="IPR037066">
    <property type="entry name" value="Plug_dom_sf"/>
</dbReference>
<keyword evidence="11 12" id="KW-0998">Cell outer membrane</keyword>
<protein>
    <submittedName>
        <fullName evidence="17">Outer membrane receptor protein</fullName>
    </submittedName>
</protein>
<dbReference type="STRING" id="767434.Fraau_2566"/>